<dbReference type="Pfam" id="PF18962">
    <property type="entry name" value="Por_Secre_tail"/>
    <property type="match status" value="1"/>
</dbReference>
<evidence type="ECO:0000313" key="3">
    <source>
        <dbReference type="EMBL" id="NEN24879.1"/>
    </source>
</evidence>
<sequence length="401" mass="44823">MKVLVGLVLFLFSFPHLRAQWYEVNSNTSEQLNDIFFVDSTTGFCVGGDNISASFQGNGIILKTEDSGENWETIYSIDSLSFQHVAVITESNQTKLLAFASRNGMFYMVSTLLSPPMQDWNIEQINYKPIDVRVYDNKLYLHDALDLGLKRLIDNDLFLIKSQIGMFNVNSYGLIIMNASASNIERSSDFGNTWFSTQTFPPGLNANQFNNSDFACFGDTLIIKATYGSNIHYSNDFGNEWNTVIGGPDNYSLIVSTDLIYGLAIDSNLYYTANFGIDWISQGVYNVNSIHYQYNMGFLLGESGNIFKTNNNGGITGQLDIEGLKKKIDIYPNPAKEILTFQLPEGLKLNKIQLANSNGQIIETLSLSRREIDTSNLAAGIYFLTFETSEGTITEKVVIAR</sequence>
<evidence type="ECO:0000313" key="4">
    <source>
        <dbReference type="Proteomes" id="UP000486602"/>
    </source>
</evidence>
<gene>
    <name evidence="3" type="ORF">G3O08_15360</name>
</gene>
<dbReference type="InterPro" id="IPR026444">
    <property type="entry name" value="Secre_tail"/>
</dbReference>
<comment type="caution">
    <text evidence="3">The sequence shown here is derived from an EMBL/GenBank/DDBJ whole genome shotgun (WGS) entry which is preliminary data.</text>
</comment>
<dbReference type="NCBIfam" id="TIGR04183">
    <property type="entry name" value="Por_Secre_tail"/>
    <property type="match status" value="1"/>
</dbReference>
<evidence type="ECO:0000256" key="1">
    <source>
        <dbReference type="ARBA" id="ARBA00022729"/>
    </source>
</evidence>
<dbReference type="Gene3D" id="2.130.10.10">
    <property type="entry name" value="YVTN repeat-like/Quinoprotein amine dehydrogenase"/>
    <property type="match status" value="1"/>
</dbReference>
<evidence type="ECO:0000259" key="2">
    <source>
        <dbReference type="Pfam" id="PF18962"/>
    </source>
</evidence>
<dbReference type="InterPro" id="IPR015943">
    <property type="entry name" value="WD40/YVTN_repeat-like_dom_sf"/>
</dbReference>
<protein>
    <submittedName>
        <fullName evidence="3">T9SS type A sorting domain-containing protein</fullName>
    </submittedName>
</protein>
<dbReference type="AlphaFoldDB" id="A0A7K3WT58"/>
<proteinExistence type="predicted"/>
<accession>A0A7K3WT58</accession>
<dbReference type="EMBL" id="JAAGVY010000035">
    <property type="protein sequence ID" value="NEN24879.1"/>
    <property type="molecule type" value="Genomic_DNA"/>
</dbReference>
<dbReference type="RefSeq" id="WP_163286273.1">
    <property type="nucleotide sequence ID" value="NZ_JAAGVY010000035.1"/>
</dbReference>
<keyword evidence="4" id="KW-1185">Reference proteome</keyword>
<reference evidence="3 4" key="1">
    <citation type="submission" date="2020-02" db="EMBL/GenBank/DDBJ databases">
        <title>Out from the shadows clarifying the taxonomy of the family Cryomorphaceae and related taxa by utilizing the GTDB taxonomic framework.</title>
        <authorList>
            <person name="Bowman J.P."/>
        </authorList>
    </citation>
    <scope>NUCLEOTIDE SEQUENCE [LARGE SCALE GENOMIC DNA]</scope>
    <source>
        <strain evidence="3 4">QSSC 1-22</strain>
    </source>
</reference>
<keyword evidence="1" id="KW-0732">Signal</keyword>
<name>A0A7K3WT58_9FLAO</name>
<feature type="domain" description="Secretion system C-terminal sorting" evidence="2">
    <location>
        <begin position="330"/>
        <end position="399"/>
    </location>
</feature>
<dbReference type="SUPFAM" id="SSF110296">
    <property type="entry name" value="Oligoxyloglucan reducing end-specific cellobiohydrolase"/>
    <property type="match status" value="1"/>
</dbReference>
<dbReference type="Proteomes" id="UP000486602">
    <property type="component" value="Unassembled WGS sequence"/>
</dbReference>
<organism evidence="3 4">
    <name type="scientific">Cryomorpha ignava</name>
    <dbReference type="NCBI Taxonomy" id="101383"/>
    <lineage>
        <taxon>Bacteria</taxon>
        <taxon>Pseudomonadati</taxon>
        <taxon>Bacteroidota</taxon>
        <taxon>Flavobacteriia</taxon>
        <taxon>Flavobacteriales</taxon>
        <taxon>Cryomorphaceae</taxon>
        <taxon>Cryomorpha</taxon>
    </lineage>
</organism>